<dbReference type="Gramene" id="Pp3c11_18140V3.1">
    <property type="protein sequence ID" value="PAC:32957610.CDS.1"/>
    <property type="gene ID" value="Pp3c11_18140"/>
</dbReference>
<dbReference type="InParanoid" id="A0A2K1JV56"/>
<reference evidence="1 3" key="1">
    <citation type="journal article" date="2008" name="Science">
        <title>The Physcomitrella genome reveals evolutionary insights into the conquest of land by plants.</title>
        <authorList>
            <person name="Rensing S."/>
            <person name="Lang D."/>
            <person name="Zimmer A."/>
            <person name="Terry A."/>
            <person name="Salamov A."/>
            <person name="Shapiro H."/>
            <person name="Nishiyama T."/>
            <person name="Perroud P.-F."/>
            <person name="Lindquist E."/>
            <person name="Kamisugi Y."/>
            <person name="Tanahashi T."/>
            <person name="Sakakibara K."/>
            <person name="Fujita T."/>
            <person name="Oishi K."/>
            <person name="Shin-I T."/>
            <person name="Kuroki Y."/>
            <person name="Toyoda A."/>
            <person name="Suzuki Y."/>
            <person name="Hashimoto A."/>
            <person name="Yamaguchi K."/>
            <person name="Sugano A."/>
            <person name="Kohara Y."/>
            <person name="Fujiyama A."/>
            <person name="Anterola A."/>
            <person name="Aoki S."/>
            <person name="Ashton N."/>
            <person name="Barbazuk W.B."/>
            <person name="Barker E."/>
            <person name="Bennetzen J."/>
            <person name="Bezanilla M."/>
            <person name="Blankenship R."/>
            <person name="Cho S.H."/>
            <person name="Dutcher S."/>
            <person name="Estelle M."/>
            <person name="Fawcett J.A."/>
            <person name="Gundlach H."/>
            <person name="Hanada K."/>
            <person name="Heyl A."/>
            <person name="Hicks K.A."/>
            <person name="Hugh J."/>
            <person name="Lohr M."/>
            <person name="Mayer K."/>
            <person name="Melkozernov A."/>
            <person name="Murata T."/>
            <person name="Nelson D."/>
            <person name="Pils B."/>
            <person name="Prigge M."/>
            <person name="Reiss B."/>
            <person name="Renner T."/>
            <person name="Rombauts S."/>
            <person name="Rushton P."/>
            <person name="Sanderfoot A."/>
            <person name="Schween G."/>
            <person name="Shiu S.-H."/>
            <person name="Stueber K."/>
            <person name="Theodoulou F.L."/>
            <person name="Tu H."/>
            <person name="Van de Peer Y."/>
            <person name="Verrier P.J."/>
            <person name="Waters E."/>
            <person name="Wood A."/>
            <person name="Yang L."/>
            <person name="Cove D."/>
            <person name="Cuming A."/>
            <person name="Hasebe M."/>
            <person name="Lucas S."/>
            <person name="Mishler D.B."/>
            <person name="Reski R."/>
            <person name="Grigoriev I."/>
            <person name="Quatrano R.S."/>
            <person name="Boore J.L."/>
        </authorList>
    </citation>
    <scope>NUCLEOTIDE SEQUENCE [LARGE SCALE GENOMIC DNA]</scope>
    <source>
        <strain evidence="2 3">cv. Gransden 2004</strain>
    </source>
</reference>
<reference evidence="1 3" key="2">
    <citation type="journal article" date="2018" name="Plant J.">
        <title>The Physcomitrella patens chromosome-scale assembly reveals moss genome structure and evolution.</title>
        <authorList>
            <person name="Lang D."/>
            <person name="Ullrich K.K."/>
            <person name="Murat F."/>
            <person name="Fuchs J."/>
            <person name="Jenkins J."/>
            <person name="Haas F.B."/>
            <person name="Piednoel M."/>
            <person name="Gundlach H."/>
            <person name="Van Bel M."/>
            <person name="Meyberg R."/>
            <person name="Vives C."/>
            <person name="Morata J."/>
            <person name="Symeonidi A."/>
            <person name="Hiss M."/>
            <person name="Muchero W."/>
            <person name="Kamisugi Y."/>
            <person name="Saleh O."/>
            <person name="Blanc G."/>
            <person name="Decker E.L."/>
            <person name="van Gessel N."/>
            <person name="Grimwood J."/>
            <person name="Hayes R.D."/>
            <person name="Graham S.W."/>
            <person name="Gunter L.E."/>
            <person name="McDaniel S.F."/>
            <person name="Hoernstein S.N.W."/>
            <person name="Larsson A."/>
            <person name="Li F.W."/>
            <person name="Perroud P.F."/>
            <person name="Phillips J."/>
            <person name="Ranjan P."/>
            <person name="Rokshar D.S."/>
            <person name="Rothfels C.J."/>
            <person name="Schneider L."/>
            <person name="Shu S."/>
            <person name="Stevenson D.W."/>
            <person name="Thummler F."/>
            <person name="Tillich M."/>
            <person name="Villarreal Aguilar J.C."/>
            <person name="Widiez T."/>
            <person name="Wong G.K."/>
            <person name="Wymore A."/>
            <person name="Zhang Y."/>
            <person name="Zimmer A.D."/>
            <person name="Quatrano R.S."/>
            <person name="Mayer K.F.X."/>
            <person name="Goodstein D."/>
            <person name="Casacuberta J.M."/>
            <person name="Vandepoele K."/>
            <person name="Reski R."/>
            <person name="Cuming A.C."/>
            <person name="Tuskan G.A."/>
            <person name="Maumus F."/>
            <person name="Salse J."/>
            <person name="Schmutz J."/>
            <person name="Rensing S.A."/>
        </authorList>
    </citation>
    <scope>NUCLEOTIDE SEQUENCE [LARGE SCALE GENOMIC DNA]</scope>
    <source>
        <strain evidence="2 3">cv. Gransden 2004</strain>
    </source>
</reference>
<dbReference type="PaxDb" id="3218-PP1S80_35V6.1"/>
<keyword evidence="3" id="KW-1185">Reference proteome</keyword>
<organism evidence="1">
    <name type="scientific">Physcomitrium patens</name>
    <name type="common">Spreading-leaved earth moss</name>
    <name type="synonym">Physcomitrella patens</name>
    <dbReference type="NCBI Taxonomy" id="3218"/>
    <lineage>
        <taxon>Eukaryota</taxon>
        <taxon>Viridiplantae</taxon>
        <taxon>Streptophyta</taxon>
        <taxon>Embryophyta</taxon>
        <taxon>Bryophyta</taxon>
        <taxon>Bryophytina</taxon>
        <taxon>Bryopsida</taxon>
        <taxon>Funariidae</taxon>
        <taxon>Funariales</taxon>
        <taxon>Funariaceae</taxon>
        <taxon>Physcomitrium</taxon>
    </lineage>
</organism>
<dbReference type="AlphaFoldDB" id="A0A2K1JV56"/>
<dbReference type="EnsemblPlants" id="Pp3c11_18140V3.1">
    <property type="protein sequence ID" value="PAC:32957610.CDS.1"/>
    <property type="gene ID" value="Pp3c11_18140"/>
</dbReference>
<evidence type="ECO:0000313" key="1">
    <source>
        <dbReference type="EMBL" id="PNR45413.1"/>
    </source>
</evidence>
<accession>A0A2K1JV56</accession>
<gene>
    <name evidence="1" type="ORF">PHYPA_015184</name>
</gene>
<reference evidence="2" key="3">
    <citation type="submission" date="2020-12" db="UniProtKB">
        <authorList>
            <consortium name="EnsemblPlants"/>
        </authorList>
    </citation>
    <scope>IDENTIFICATION</scope>
</reference>
<protein>
    <submittedName>
        <fullName evidence="1 2">Uncharacterized protein</fullName>
    </submittedName>
</protein>
<sequence>MKSEFLPECSTMGLAQAHLLVASFVVESLEADLGLISANIFESSSTRFQGVGGRHIGR</sequence>
<evidence type="ECO:0000313" key="2">
    <source>
        <dbReference type="EnsemblPlants" id="PAC:32957610.CDS.1"/>
    </source>
</evidence>
<dbReference type="EMBL" id="ABEU02000011">
    <property type="protein sequence ID" value="PNR45413.1"/>
    <property type="molecule type" value="Genomic_DNA"/>
</dbReference>
<name>A0A2K1JV56_PHYPA</name>
<dbReference type="Proteomes" id="UP000006727">
    <property type="component" value="Chromosome 11"/>
</dbReference>
<proteinExistence type="predicted"/>
<evidence type="ECO:0000313" key="3">
    <source>
        <dbReference type="Proteomes" id="UP000006727"/>
    </source>
</evidence>